<evidence type="ECO:0000256" key="2">
    <source>
        <dbReference type="ARBA" id="ARBA00022801"/>
    </source>
</evidence>
<dbReference type="CDD" id="cd03443">
    <property type="entry name" value="PaaI_thioesterase"/>
    <property type="match status" value="1"/>
</dbReference>
<gene>
    <name evidence="5" type="primary">LOC108742231</name>
</gene>
<dbReference type="GO" id="GO:0047617">
    <property type="term" value="F:fatty acyl-CoA hydrolase activity"/>
    <property type="evidence" value="ECO:0007669"/>
    <property type="project" value="InterPro"/>
</dbReference>
<dbReference type="Pfam" id="PF03061">
    <property type="entry name" value="4HBT"/>
    <property type="match status" value="1"/>
</dbReference>
<dbReference type="KEGG" id="apln:108742231"/>
<evidence type="ECO:0000259" key="3">
    <source>
        <dbReference type="Pfam" id="PF03061"/>
    </source>
</evidence>
<dbReference type="FunCoup" id="A0A1W4X9W7">
    <property type="interactions" value="986"/>
</dbReference>
<dbReference type="InParanoid" id="A0A1W4X9W7"/>
<dbReference type="InterPro" id="IPR003736">
    <property type="entry name" value="PAAI_dom"/>
</dbReference>
<keyword evidence="2" id="KW-0378">Hydrolase</keyword>
<dbReference type="PANTHER" id="PTHR21660:SF1">
    <property type="entry name" value="ACYL-COENZYME A THIOESTERASE 13"/>
    <property type="match status" value="1"/>
</dbReference>
<proteinExistence type="inferred from homology"/>
<name>A0A1W4X9W7_AGRPL</name>
<keyword evidence="4" id="KW-1185">Reference proteome</keyword>
<dbReference type="STRING" id="224129.A0A1W4X9W7"/>
<dbReference type="RefSeq" id="XP_018332824.1">
    <property type="nucleotide sequence ID" value="XM_018477322.2"/>
</dbReference>
<dbReference type="PANTHER" id="PTHR21660">
    <property type="entry name" value="THIOESTERASE SUPERFAMILY MEMBER-RELATED"/>
    <property type="match status" value="1"/>
</dbReference>
<comment type="similarity">
    <text evidence="1">Belongs to the thioesterase PaaI family.</text>
</comment>
<evidence type="ECO:0000313" key="5">
    <source>
        <dbReference type="RefSeq" id="XP_018332824.1"/>
    </source>
</evidence>
<organism evidence="4 5">
    <name type="scientific">Agrilus planipennis</name>
    <name type="common">Emerald ash borer</name>
    <name type="synonym">Agrilus marcopoli</name>
    <dbReference type="NCBI Taxonomy" id="224129"/>
    <lineage>
        <taxon>Eukaryota</taxon>
        <taxon>Metazoa</taxon>
        <taxon>Ecdysozoa</taxon>
        <taxon>Arthropoda</taxon>
        <taxon>Hexapoda</taxon>
        <taxon>Insecta</taxon>
        <taxon>Pterygota</taxon>
        <taxon>Neoptera</taxon>
        <taxon>Endopterygota</taxon>
        <taxon>Coleoptera</taxon>
        <taxon>Polyphaga</taxon>
        <taxon>Elateriformia</taxon>
        <taxon>Buprestoidea</taxon>
        <taxon>Buprestidae</taxon>
        <taxon>Agrilinae</taxon>
        <taxon>Agrilus</taxon>
    </lineage>
</organism>
<sequence>MAVRHMTAEFLKDYFKATKNFDKTLQKVKILNIAKGNCLAELKLEEEHTNSLGGLHGGFSSTLVDVISSYGLISHEKCDNRPLSVSVDLHVTFLKPAKLGDEILIDTKTNRVGKNLAFCEVEILNKETKELLVKGTHTKFIFS</sequence>
<dbReference type="Gene3D" id="3.10.129.10">
    <property type="entry name" value="Hotdog Thioesterase"/>
    <property type="match status" value="1"/>
</dbReference>
<dbReference type="InterPro" id="IPR006683">
    <property type="entry name" value="Thioestr_dom"/>
</dbReference>
<protein>
    <submittedName>
        <fullName evidence="5">Acyl-coenzyme A thioesterase 13-like</fullName>
    </submittedName>
</protein>
<dbReference type="InterPro" id="IPR039298">
    <property type="entry name" value="ACOT13"/>
</dbReference>
<dbReference type="OrthoDB" id="46529at2759"/>
<evidence type="ECO:0000313" key="4">
    <source>
        <dbReference type="Proteomes" id="UP000192223"/>
    </source>
</evidence>
<feature type="domain" description="Thioesterase" evidence="3">
    <location>
        <begin position="53"/>
        <end position="130"/>
    </location>
</feature>
<dbReference type="NCBIfam" id="TIGR00369">
    <property type="entry name" value="unchar_dom_1"/>
    <property type="match status" value="1"/>
</dbReference>
<dbReference type="FunFam" id="3.10.129.10:FF:000033">
    <property type="entry name" value="acyl-coenzyme A thioesterase 13"/>
    <property type="match status" value="1"/>
</dbReference>
<evidence type="ECO:0000256" key="1">
    <source>
        <dbReference type="ARBA" id="ARBA00008324"/>
    </source>
</evidence>
<dbReference type="InterPro" id="IPR029069">
    <property type="entry name" value="HotDog_dom_sf"/>
</dbReference>
<dbReference type="AlphaFoldDB" id="A0A1W4X9W7"/>
<dbReference type="SUPFAM" id="SSF54637">
    <property type="entry name" value="Thioesterase/thiol ester dehydrase-isomerase"/>
    <property type="match status" value="1"/>
</dbReference>
<dbReference type="GeneID" id="108742231"/>
<dbReference type="Proteomes" id="UP000192223">
    <property type="component" value="Unplaced"/>
</dbReference>
<accession>A0A1W4X9W7</accession>
<reference evidence="5" key="1">
    <citation type="submission" date="2025-08" db="UniProtKB">
        <authorList>
            <consortium name="RefSeq"/>
        </authorList>
    </citation>
    <scope>IDENTIFICATION</scope>
    <source>
        <tissue evidence="5">Entire body</tissue>
    </source>
</reference>